<dbReference type="Gene3D" id="3.30.830.10">
    <property type="entry name" value="Metalloenzyme, LuxS/M16 peptidase-like"/>
    <property type="match status" value="3"/>
</dbReference>
<evidence type="ECO:0000259" key="5">
    <source>
        <dbReference type="Pfam" id="PF00675"/>
    </source>
</evidence>
<protein>
    <submittedName>
        <fullName evidence="7">Insulinase family protein</fullName>
    </submittedName>
</protein>
<comment type="caution">
    <text evidence="7">The sequence shown here is derived from an EMBL/GenBank/DDBJ whole genome shotgun (WGS) entry which is preliminary data.</text>
</comment>
<evidence type="ECO:0000256" key="3">
    <source>
        <dbReference type="SAM" id="MobiDB-lite"/>
    </source>
</evidence>
<dbReference type="GO" id="GO:0046872">
    <property type="term" value="F:metal ion binding"/>
    <property type="evidence" value="ECO:0007669"/>
    <property type="project" value="InterPro"/>
</dbReference>
<dbReference type="PROSITE" id="PS00143">
    <property type="entry name" value="INSULINASE"/>
    <property type="match status" value="1"/>
</dbReference>
<dbReference type="InterPro" id="IPR007863">
    <property type="entry name" value="Peptidase_M16_C"/>
</dbReference>
<organism evidence="7">
    <name type="scientific">Eiseniibacteriota bacterium</name>
    <dbReference type="NCBI Taxonomy" id="2212470"/>
    <lineage>
        <taxon>Bacteria</taxon>
        <taxon>Candidatus Eiseniibacteriota</taxon>
    </lineage>
</organism>
<feature type="signal peptide" evidence="4">
    <location>
        <begin position="1"/>
        <end position="24"/>
    </location>
</feature>
<dbReference type="SUPFAM" id="SSF63411">
    <property type="entry name" value="LuxS/MPP-like metallohydrolase"/>
    <property type="match status" value="2"/>
</dbReference>
<sequence>MKKRIRGLLALAMAFLLCALQGFAAAETLEEKVREFRLDNGLTFLVVERHEAPVAFMATLFNVGAANERPNITGISHLLEHMMFKGTEMMGTADYKKDKAYIEKTDELGERTIELRKLIGEWRFEKFEGFAAQVMAGFTAEEQERIGASVPEQNRLLVEKIEAMDPLPDSLAAVPRLIEHDGVDYLGLYAEYRTAWGEIMRLLDEQREFMLKEELWETYMNNGSRFLNAGTSNDFTVYFVYLPSNRLELFMVMESDRMESPVFREFWSERDVVMEERRLSENDPDDALDEAFNSVAFTASPYNWPVLGWMSDLQTIDRKELADYHRIYYAPNNAIVMIVGDVDVDEVRELAEKYYGKIPAQTPPPPVETREPEQQGERRVVVEHTANPKLMIGYHKPTFGHPDDPAFTVLQQILAGGRTSRLYKTVYEEKGLTMEPPRVYTGPGDRYDNLLVFSAVPQQPHTLEDVENAIYEEIDRLKTEPVSERELQRVKNQVDASQIRQMGSNLGIAFTIGMGQLYLGHYSKMFDYYDQIKEVTAGDLMRVAETYLTQKNRTVGHRVKIEKDDEEGGTGDEIDQQVLQAWVMQLPPEQQMEIVQKFQSMRSEAEAMAYAKELWERAKADGFVKEKPEETTEGE</sequence>
<comment type="similarity">
    <text evidence="1 2">Belongs to the peptidase M16 family.</text>
</comment>
<evidence type="ECO:0000256" key="1">
    <source>
        <dbReference type="ARBA" id="ARBA00007261"/>
    </source>
</evidence>
<evidence type="ECO:0000256" key="4">
    <source>
        <dbReference type="SAM" id="SignalP"/>
    </source>
</evidence>
<dbReference type="PANTHER" id="PTHR11851">
    <property type="entry name" value="METALLOPROTEASE"/>
    <property type="match status" value="1"/>
</dbReference>
<feature type="region of interest" description="Disordered" evidence="3">
    <location>
        <begin position="357"/>
        <end position="378"/>
    </location>
</feature>
<dbReference type="InterPro" id="IPR011249">
    <property type="entry name" value="Metalloenz_LuxS/M16"/>
</dbReference>
<feature type="domain" description="Peptidase M16 C-terminal" evidence="6">
    <location>
        <begin position="316"/>
        <end position="493"/>
    </location>
</feature>
<feature type="compositionally biased region" description="Basic and acidic residues" evidence="3">
    <location>
        <begin position="368"/>
        <end position="378"/>
    </location>
</feature>
<dbReference type="InterPro" id="IPR050361">
    <property type="entry name" value="MPP/UQCRC_Complex"/>
</dbReference>
<dbReference type="GO" id="GO:0004222">
    <property type="term" value="F:metalloendopeptidase activity"/>
    <property type="evidence" value="ECO:0007669"/>
    <property type="project" value="InterPro"/>
</dbReference>
<dbReference type="InterPro" id="IPR001431">
    <property type="entry name" value="Pept_M16_Zn_BS"/>
</dbReference>
<dbReference type="Proteomes" id="UP000886069">
    <property type="component" value="Unassembled WGS sequence"/>
</dbReference>
<dbReference type="GO" id="GO:0006508">
    <property type="term" value="P:proteolysis"/>
    <property type="evidence" value="ECO:0007669"/>
    <property type="project" value="InterPro"/>
</dbReference>
<name>A0A7V2F467_UNCEI</name>
<feature type="chain" id="PRO_5030807301" evidence="4">
    <location>
        <begin position="25"/>
        <end position="635"/>
    </location>
</feature>
<accession>A0A7V2F467</accession>
<dbReference type="Pfam" id="PF05193">
    <property type="entry name" value="Peptidase_M16_C"/>
    <property type="match status" value="1"/>
</dbReference>
<dbReference type="AlphaFoldDB" id="A0A7V2F467"/>
<evidence type="ECO:0000259" key="6">
    <source>
        <dbReference type="Pfam" id="PF05193"/>
    </source>
</evidence>
<reference evidence="7" key="1">
    <citation type="journal article" date="2020" name="mSystems">
        <title>Genome- and Community-Level Interaction Insights into Carbon Utilization and Element Cycling Functions of Hydrothermarchaeota in Hydrothermal Sediment.</title>
        <authorList>
            <person name="Zhou Z."/>
            <person name="Liu Y."/>
            <person name="Xu W."/>
            <person name="Pan J."/>
            <person name="Luo Z.H."/>
            <person name="Li M."/>
        </authorList>
    </citation>
    <scope>NUCLEOTIDE SEQUENCE [LARGE SCALE GENOMIC DNA]</scope>
    <source>
        <strain evidence="7">SpSt-1233</strain>
    </source>
</reference>
<evidence type="ECO:0000256" key="2">
    <source>
        <dbReference type="RuleBase" id="RU004447"/>
    </source>
</evidence>
<evidence type="ECO:0000313" key="7">
    <source>
        <dbReference type="EMBL" id="HER43621.1"/>
    </source>
</evidence>
<keyword evidence="4" id="KW-0732">Signal</keyword>
<dbReference type="Pfam" id="PF00675">
    <property type="entry name" value="Peptidase_M16"/>
    <property type="match status" value="1"/>
</dbReference>
<gene>
    <name evidence="7" type="ORF">ENO08_04090</name>
</gene>
<dbReference type="EMBL" id="DSEC01000288">
    <property type="protein sequence ID" value="HER43621.1"/>
    <property type="molecule type" value="Genomic_DNA"/>
</dbReference>
<dbReference type="PANTHER" id="PTHR11851:SF49">
    <property type="entry name" value="MITOCHONDRIAL-PROCESSING PEPTIDASE SUBUNIT ALPHA"/>
    <property type="match status" value="1"/>
</dbReference>
<proteinExistence type="inferred from homology"/>
<dbReference type="InterPro" id="IPR011765">
    <property type="entry name" value="Pept_M16_N"/>
</dbReference>
<feature type="domain" description="Peptidase M16 N-terminal" evidence="5">
    <location>
        <begin position="48"/>
        <end position="90"/>
    </location>
</feature>